<dbReference type="InterPro" id="IPR003838">
    <property type="entry name" value="ABC3_permease_C"/>
</dbReference>
<keyword evidence="5 6" id="KW-0472">Membrane</keyword>
<proteinExistence type="predicted"/>
<accession>A0A923SIJ7</accession>
<feature type="transmembrane region" description="Helical" evidence="6">
    <location>
        <begin position="342"/>
        <end position="361"/>
    </location>
</feature>
<feature type="domain" description="ABC3 transporter permease C-terminal" evidence="7">
    <location>
        <begin position="292"/>
        <end position="408"/>
    </location>
</feature>
<feature type="domain" description="MacB-like periplasmic core" evidence="8">
    <location>
        <begin position="20"/>
        <end position="239"/>
    </location>
</feature>
<feature type="transmembrane region" description="Helical" evidence="6">
    <location>
        <begin position="286"/>
        <end position="308"/>
    </location>
</feature>
<name>A0A923SIJ7_9BACT</name>
<evidence type="ECO:0000256" key="5">
    <source>
        <dbReference type="ARBA" id="ARBA00023136"/>
    </source>
</evidence>
<comment type="subcellular location">
    <subcellularLocation>
        <location evidence="1">Cell membrane</location>
        <topology evidence="1">Multi-pass membrane protein</topology>
    </subcellularLocation>
</comment>
<evidence type="ECO:0000256" key="6">
    <source>
        <dbReference type="SAM" id="Phobius"/>
    </source>
</evidence>
<dbReference type="GO" id="GO:0022857">
    <property type="term" value="F:transmembrane transporter activity"/>
    <property type="evidence" value="ECO:0007669"/>
    <property type="project" value="TreeGrafter"/>
</dbReference>
<dbReference type="PROSITE" id="PS51257">
    <property type="entry name" value="PROKAR_LIPOPROTEIN"/>
    <property type="match status" value="1"/>
</dbReference>
<gene>
    <name evidence="9" type="ORF">H8S84_07510</name>
</gene>
<evidence type="ECO:0000256" key="3">
    <source>
        <dbReference type="ARBA" id="ARBA00022692"/>
    </source>
</evidence>
<evidence type="ECO:0000256" key="1">
    <source>
        <dbReference type="ARBA" id="ARBA00004651"/>
    </source>
</evidence>
<feature type="transmembrane region" description="Helical" evidence="6">
    <location>
        <begin position="425"/>
        <end position="450"/>
    </location>
</feature>
<dbReference type="RefSeq" id="WP_187066604.1">
    <property type="nucleotide sequence ID" value="NZ_JACRVF010000001.1"/>
</dbReference>
<evidence type="ECO:0000313" key="9">
    <source>
        <dbReference type="EMBL" id="MBC5992677.1"/>
    </source>
</evidence>
<dbReference type="InterPro" id="IPR050250">
    <property type="entry name" value="Macrolide_Exporter_MacB"/>
</dbReference>
<feature type="domain" description="MacB-like periplasmic core" evidence="8">
    <location>
        <begin position="435"/>
        <end position="606"/>
    </location>
</feature>
<feature type="transmembrane region" description="Helical" evidence="6">
    <location>
        <begin position="679"/>
        <end position="701"/>
    </location>
</feature>
<keyword evidence="3 6" id="KW-0812">Transmembrane</keyword>
<feature type="transmembrane region" description="Helical" evidence="6">
    <location>
        <begin position="722"/>
        <end position="743"/>
    </location>
</feature>
<evidence type="ECO:0000256" key="2">
    <source>
        <dbReference type="ARBA" id="ARBA00022475"/>
    </source>
</evidence>
<feature type="domain" description="ABC3 transporter permease C-terminal" evidence="7">
    <location>
        <begin position="683"/>
        <end position="794"/>
    </location>
</feature>
<dbReference type="EMBL" id="JACRVF010000001">
    <property type="protein sequence ID" value="MBC5992677.1"/>
    <property type="molecule type" value="Genomic_DNA"/>
</dbReference>
<evidence type="ECO:0000313" key="10">
    <source>
        <dbReference type="Proteomes" id="UP000603640"/>
    </source>
</evidence>
<evidence type="ECO:0000259" key="7">
    <source>
        <dbReference type="Pfam" id="PF02687"/>
    </source>
</evidence>
<dbReference type="Proteomes" id="UP000603640">
    <property type="component" value="Unassembled WGS sequence"/>
</dbReference>
<dbReference type="PANTHER" id="PTHR30572">
    <property type="entry name" value="MEMBRANE COMPONENT OF TRANSPORTER-RELATED"/>
    <property type="match status" value="1"/>
</dbReference>
<feature type="transmembrane region" description="Helical" evidence="6">
    <location>
        <begin position="21"/>
        <end position="41"/>
    </location>
</feature>
<keyword evidence="2" id="KW-1003">Cell membrane</keyword>
<dbReference type="GO" id="GO:0005886">
    <property type="term" value="C:plasma membrane"/>
    <property type="evidence" value="ECO:0007669"/>
    <property type="project" value="UniProtKB-SubCell"/>
</dbReference>
<dbReference type="AlphaFoldDB" id="A0A923SIJ7"/>
<protein>
    <submittedName>
        <fullName evidence="9">ABC transporter permease</fullName>
    </submittedName>
</protein>
<evidence type="ECO:0000259" key="8">
    <source>
        <dbReference type="Pfam" id="PF12704"/>
    </source>
</evidence>
<feature type="transmembrane region" description="Helical" evidence="6">
    <location>
        <begin position="381"/>
        <end position="404"/>
    </location>
</feature>
<evidence type="ECO:0000256" key="4">
    <source>
        <dbReference type="ARBA" id="ARBA00022989"/>
    </source>
</evidence>
<organism evidence="9 10">
    <name type="scientific">Pontibacter cellulosilyticus</name>
    <dbReference type="NCBI Taxonomy" id="1720253"/>
    <lineage>
        <taxon>Bacteria</taxon>
        <taxon>Pseudomonadati</taxon>
        <taxon>Bacteroidota</taxon>
        <taxon>Cytophagia</taxon>
        <taxon>Cytophagales</taxon>
        <taxon>Hymenobacteraceae</taxon>
        <taxon>Pontibacter</taxon>
    </lineage>
</organism>
<dbReference type="InterPro" id="IPR025857">
    <property type="entry name" value="MacB_PCD"/>
</dbReference>
<keyword evidence="10" id="KW-1185">Reference proteome</keyword>
<keyword evidence="4 6" id="KW-1133">Transmembrane helix</keyword>
<dbReference type="Pfam" id="PF02687">
    <property type="entry name" value="FtsX"/>
    <property type="match status" value="2"/>
</dbReference>
<reference evidence="9" key="1">
    <citation type="submission" date="2020-08" db="EMBL/GenBank/DDBJ databases">
        <title>Pontibacter sp. SD6 16S ribosomal RNA gene Genome sequencing and assembly.</title>
        <authorList>
            <person name="Kang M."/>
        </authorList>
    </citation>
    <scope>NUCLEOTIDE SEQUENCE</scope>
    <source>
        <strain evidence="9">SD6</strain>
    </source>
</reference>
<sequence length="802" mass="89613">MLQNYIKIALRNLYRNKVYSAINIVGLAIGVASCMLIFLYVQDELSYESNFSKADRIVRVVGEVSFEGQQDNFAVTPPPLEPALRKFSGVETVTQFSPTSKQTIWYDNQSFTEDELLFADSAFFTVFNYEFIAGDPATALDGPQKIVLTEELAHKLFGGTEDAMGKVLQFSRNPYTVTGIYKDKGHTHIRANGLLSRATIDSKLTEEELKNLWFNLNRYTYALLPNQNKLPELQQQLDELSSNFINPWIKENRLNAKMKFIAQPLKDIHFDQRYVHGLSPSGNMSYVYIFGAVAIFLLLIASINYMNLATARSAKRAKEVGLRKVVGAGRSQLVSQFLGESILLTLIAVVLALGLVQVFIPSFNSLTDKNFSSNFFFQGEFLLLLLALILLIGIVAGSYPAFFLSRFKPADVLKSDKMPKGSSATLRKALVVVQFGISLIMIIGTIVVFAQMRFLKNSDLGFQKEQVLVIDVPSGDSTLVSRLPVIKQQLLQNPNVLQVSNSYSIPSESLNRTLMLVEQGDKMVEKTIDLMAIDYDFIPLMGIEMKAGRNFSKEHKTDQQAGVIINEAAAKWLGWEDPIGKKVNTGDTTIAGNQARIIGVVKDFHVQSLHSEVQPLALQLAPESPGYLLARIAPENQAATIQFVEQQWRQFDQRHPMEYFFMDEFFDRQYKSEEKMLTIFGYFAALTIFIACLGLFGLASFTAEQRTKEIGIRKVLGSSTGGIVLLLSKDFALLVLVAIALASPVAWFGMNTWLQDFAYRVNLSWWIFVLAGFVAMSIALITVSVQAVKAAFLDPVNALRTQ</sequence>
<comment type="caution">
    <text evidence="9">The sequence shown here is derived from an EMBL/GenBank/DDBJ whole genome shotgun (WGS) entry which is preliminary data.</text>
</comment>
<feature type="transmembrane region" description="Helical" evidence="6">
    <location>
        <begin position="763"/>
        <end position="783"/>
    </location>
</feature>
<dbReference type="PANTHER" id="PTHR30572:SF18">
    <property type="entry name" value="ABC-TYPE MACROLIDE FAMILY EXPORT SYSTEM PERMEASE COMPONENT 2"/>
    <property type="match status" value="1"/>
</dbReference>
<dbReference type="Pfam" id="PF12704">
    <property type="entry name" value="MacB_PCD"/>
    <property type="match status" value="2"/>
</dbReference>